<reference evidence="2" key="1">
    <citation type="journal article" date="2017" name="Nat. Commun.">
        <title>The asparagus genome sheds light on the origin and evolution of a young Y chromosome.</title>
        <authorList>
            <person name="Harkess A."/>
            <person name="Zhou J."/>
            <person name="Xu C."/>
            <person name="Bowers J.E."/>
            <person name="Van der Hulst R."/>
            <person name="Ayyampalayam S."/>
            <person name="Mercati F."/>
            <person name="Riccardi P."/>
            <person name="McKain M.R."/>
            <person name="Kakrana A."/>
            <person name="Tang H."/>
            <person name="Ray J."/>
            <person name="Groenendijk J."/>
            <person name="Arikit S."/>
            <person name="Mathioni S.M."/>
            <person name="Nakano M."/>
            <person name="Shan H."/>
            <person name="Telgmann-Rauber A."/>
            <person name="Kanno A."/>
            <person name="Yue Z."/>
            <person name="Chen H."/>
            <person name="Li W."/>
            <person name="Chen Y."/>
            <person name="Xu X."/>
            <person name="Zhang Y."/>
            <person name="Luo S."/>
            <person name="Chen H."/>
            <person name="Gao J."/>
            <person name="Mao Z."/>
            <person name="Pires J.C."/>
            <person name="Luo M."/>
            <person name="Kudrna D."/>
            <person name="Wing R.A."/>
            <person name="Meyers B.C."/>
            <person name="Yi K."/>
            <person name="Kong H."/>
            <person name="Lavrijsen P."/>
            <person name="Sunseri F."/>
            <person name="Falavigna A."/>
            <person name="Ye Y."/>
            <person name="Leebens-Mack J.H."/>
            <person name="Chen G."/>
        </authorList>
    </citation>
    <scope>NUCLEOTIDE SEQUENCE [LARGE SCALE GENOMIC DNA]</scope>
    <source>
        <strain evidence="2">cv. DH0086</strain>
    </source>
</reference>
<gene>
    <name evidence="1" type="ORF">A4U43_C10F17240</name>
</gene>
<organism evidence="1 2">
    <name type="scientific">Asparagus officinalis</name>
    <name type="common">Garden asparagus</name>
    <dbReference type="NCBI Taxonomy" id="4686"/>
    <lineage>
        <taxon>Eukaryota</taxon>
        <taxon>Viridiplantae</taxon>
        <taxon>Streptophyta</taxon>
        <taxon>Embryophyta</taxon>
        <taxon>Tracheophyta</taxon>
        <taxon>Spermatophyta</taxon>
        <taxon>Magnoliopsida</taxon>
        <taxon>Liliopsida</taxon>
        <taxon>Asparagales</taxon>
        <taxon>Asparagaceae</taxon>
        <taxon>Asparagoideae</taxon>
        <taxon>Asparagus</taxon>
    </lineage>
</organism>
<sequence>MASVLVSPFLCSNPPLAQAEHAARLRPRRRRRLRRIRCVKASEVEEGKRVVVESGADSLEICRVVNGMWQTSGWGEIDGGRAVESMLRYADAGLATFDMADICKFSVILILVLQREVYSTLAAYIWTFWGKNVKQEA</sequence>
<protein>
    <recommendedName>
        <fullName evidence="3">NADP-dependent oxidoreductase domain-containing protein</fullName>
    </recommendedName>
</protein>
<dbReference type="Proteomes" id="UP000243459">
    <property type="component" value="Chromosome 10"/>
</dbReference>
<proteinExistence type="predicted"/>
<dbReference type="InterPro" id="IPR036812">
    <property type="entry name" value="NAD(P)_OxRdtase_dom_sf"/>
</dbReference>
<dbReference type="AlphaFoldDB" id="A0A5P1E3D3"/>
<evidence type="ECO:0008006" key="3">
    <source>
        <dbReference type="Google" id="ProtNLM"/>
    </source>
</evidence>
<evidence type="ECO:0000313" key="1">
    <source>
        <dbReference type="EMBL" id="ONK57162.1"/>
    </source>
</evidence>
<dbReference type="Gramene" id="ONK57162">
    <property type="protein sequence ID" value="ONK57162"/>
    <property type="gene ID" value="A4U43_C10F17240"/>
</dbReference>
<name>A0A5P1E3D3_ASPOF</name>
<accession>A0A5P1E3D3</accession>
<keyword evidence="2" id="KW-1185">Reference proteome</keyword>
<dbReference type="PANTHER" id="PTHR43147">
    <property type="entry name" value="PROTEIN TAS"/>
    <property type="match status" value="1"/>
</dbReference>
<dbReference type="EMBL" id="CM007390">
    <property type="protein sequence ID" value="ONK57162.1"/>
    <property type="molecule type" value="Genomic_DNA"/>
</dbReference>
<dbReference type="PANTHER" id="PTHR43147:SF2">
    <property type="entry name" value="NADP-DEPENDENT OXIDOREDUCTASE DOMAIN-CONTAINING PROTEIN"/>
    <property type="match status" value="1"/>
</dbReference>
<dbReference type="SUPFAM" id="SSF51430">
    <property type="entry name" value="NAD(P)-linked oxidoreductase"/>
    <property type="match status" value="1"/>
</dbReference>
<evidence type="ECO:0000313" key="2">
    <source>
        <dbReference type="Proteomes" id="UP000243459"/>
    </source>
</evidence>